<accession>A0ABD2E1C3</accession>
<organism evidence="1 2">
    <name type="scientific">Daubentonia madagascariensis</name>
    <name type="common">Aye-aye</name>
    <name type="synonym">Sciurus madagascariensis</name>
    <dbReference type="NCBI Taxonomy" id="31869"/>
    <lineage>
        <taxon>Eukaryota</taxon>
        <taxon>Metazoa</taxon>
        <taxon>Chordata</taxon>
        <taxon>Craniata</taxon>
        <taxon>Vertebrata</taxon>
        <taxon>Euteleostomi</taxon>
        <taxon>Mammalia</taxon>
        <taxon>Eutheria</taxon>
        <taxon>Euarchontoglires</taxon>
        <taxon>Primates</taxon>
        <taxon>Strepsirrhini</taxon>
        <taxon>Chiromyiformes</taxon>
        <taxon>Daubentoniidae</taxon>
        <taxon>Daubentonia</taxon>
    </lineage>
</organism>
<dbReference type="EMBL" id="JBFSEQ010000007">
    <property type="protein sequence ID" value="KAL2772516.1"/>
    <property type="molecule type" value="Genomic_DNA"/>
</dbReference>
<evidence type="ECO:0000313" key="2">
    <source>
        <dbReference type="Proteomes" id="UP001610411"/>
    </source>
</evidence>
<reference evidence="1 2" key="1">
    <citation type="journal article" date="2024" name="G3 (Bethesda)">
        <title>A hybrid genome assembly of the endangered aye-aye (Daubentonia madagascariensis).</title>
        <authorList>
            <person name="Versoza C.J."/>
            <person name="Pfeifer S.P."/>
        </authorList>
    </citation>
    <scope>NUCLEOTIDE SEQUENCE [LARGE SCALE GENOMIC DNA]</scope>
    <source>
        <strain evidence="1">6821</strain>
    </source>
</reference>
<dbReference type="Proteomes" id="UP001610411">
    <property type="component" value="Unassembled WGS sequence"/>
</dbReference>
<feature type="non-terminal residue" evidence="1">
    <location>
        <position position="47"/>
    </location>
</feature>
<name>A0ABD2E1C3_DAUMA</name>
<evidence type="ECO:0000313" key="1">
    <source>
        <dbReference type="EMBL" id="KAL2772516.1"/>
    </source>
</evidence>
<feature type="non-terminal residue" evidence="1">
    <location>
        <position position="1"/>
    </location>
</feature>
<gene>
    <name evidence="1" type="ORF">WCI35_020781</name>
</gene>
<protein>
    <submittedName>
        <fullName evidence="1">Intraflagellar transport protein 25-like protein isoform d</fullName>
    </submittedName>
</protein>
<dbReference type="AlphaFoldDB" id="A0ABD2E1C3"/>
<comment type="caution">
    <text evidence="1">The sequence shown here is derived from an EMBL/GenBank/DDBJ whole genome shotgun (WGS) entry which is preliminary data.</text>
</comment>
<keyword evidence="2" id="KW-1185">Reference proteome</keyword>
<proteinExistence type="predicted"/>
<sequence length="47" mass="5509">ESRNVLDHHRNVSPGVYYFFPQTYLVHTEGQLQNEEIVAHDGYATYL</sequence>